<evidence type="ECO:0000256" key="3">
    <source>
        <dbReference type="ARBA" id="ARBA00022475"/>
    </source>
</evidence>
<name>A0A4U0F803_9BACL</name>
<comment type="caution">
    <text evidence="9">The sequence shown here is derived from an EMBL/GenBank/DDBJ whole genome shotgun (WGS) entry which is preliminary data.</text>
</comment>
<organism evidence="9 10">
    <name type="scientific">Cohnella pontilimi</name>
    <dbReference type="NCBI Taxonomy" id="2564100"/>
    <lineage>
        <taxon>Bacteria</taxon>
        <taxon>Bacillati</taxon>
        <taxon>Bacillota</taxon>
        <taxon>Bacilli</taxon>
        <taxon>Bacillales</taxon>
        <taxon>Paenibacillaceae</taxon>
        <taxon>Cohnella</taxon>
    </lineage>
</organism>
<evidence type="ECO:0000256" key="6">
    <source>
        <dbReference type="ARBA" id="ARBA00023136"/>
    </source>
</evidence>
<reference evidence="9 10" key="1">
    <citation type="submission" date="2019-04" db="EMBL/GenBank/DDBJ databases">
        <title>Cohnella sp. nov., isolated from soil.</title>
        <authorList>
            <person name="Kim W."/>
        </authorList>
    </citation>
    <scope>NUCLEOTIDE SEQUENCE [LARGE SCALE GENOMIC DNA]</scope>
    <source>
        <strain evidence="9 10">CAU 1483</strain>
    </source>
</reference>
<keyword evidence="3" id="KW-1003">Cell membrane</keyword>
<keyword evidence="2 7" id="KW-0813">Transport</keyword>
<dbReference type="EMBL" id="SUPK01000008">
    <property type="protein sequence ID" value="TJY40741.1"/>
    <property type="molecule type" value="Genomic_DNA"/>
</dbReference>
<comment type="similarity">
    <text evidence="7">Belongs to the binding-protein-dependent transport system permease family.</text>
</comment>
<evidence type="ECO:0000256" key="5">
    <source>
        <dbReference type="ARBA" id="ARBA00022989"/>
    </source>
</evidence>
<dbReference type="SUPFAM" id="SSF161098">
    <property type="entry name" value="MetI-like"/>
    <property type="match status" value="1"/>
</dbReference>
<feature type="transmembrane region" description="Helical" evidence="7">
    <location>
        <begin position="112"/>
        <end position="132"/>
    </location>
</feature>
<evidence type="ECO:0000313" key="9">
    <source>
        <dbReference type="EMBL" id="TJY40741.1"/>
    </source>
</evidence>
<comment type="subcellular location">
    <subcellularLocation>
        <location evidence="1 7">Cell membrane</location>
        <topology evidence="1 7">Multi-pass membrane protein</topology>
    </subcellularLocation>
</comment>
<feature type="transmembrane region" description="Helical" evidence="7">
    <location>
        <begin position="271"/>
        <end position="294"/>
    </location>
</feature>
<dbReference type="CDD" id="cd06261">
    <property type="entry name" value="TM_PBP2"/>
    <property type="match status" value="1"/>
</dbReference>
<evidence type="ECO:0000256" key="7">
    <source>
        <dbReference type="RuleBase" id="RU363032"/>
    </source>
</evidence>
<sequence length="306" mass="34993">MEKVRRKPRLKSGHWFVILALAPIIILYAVLRFIPIVQTMYISFFEWDLISAHKPFVWLDNFKELFSSDTFIQSIRNTSLIAFGVLIFSVPFAVIIAAMLDRGVRFKSWFESLYFLPYIMPMVPVAVAWRWILDSNHGLLNYFLSFFGVPAQAWLIDTNLAIFSVVMLTVWKMVGYNMIIFLVGMKGISKENYEAASIDGATGIKAFWHITLPLLKPITVFVSTVTLIQGYNVFSQVYILASDIQGAPGHLVRVLVYDMIESGFRFYKMGYAAAEAVILFLIVLVLTALQLMLLRDKKTSRKGMKR</sequence>
<evidence type="ECO:0000313" key="10">
    <source>
        <dbReference type="Proteomes" id="UP000309673"/>
    </source>
</evidence>
<accession>A0A4U0F803</accession>
<evidence type="ECO:0000256" key="4">
    <source>
        <dbReference type="ARBA" id="ARBA00022692"/>
    </source>
</evidence>
<dbReference type="InterPro" id="IPR000515">
    <property type="entry name" value="MetI-like"/>
</dbReference>
<dbReference type="InterPro" id="IPR035906">
    <property type="entry name" value="MetI-like_sf"/>
</dbReference>
<dbReference type="PANTHER" id="PTHR30193">
    <property type="entry name" value="ABC TRANSPORTER PERMEASE PROTEIN"/>
    <property type="match status" value="1"/>
</dbReference>
<feature type="transmembrane region" description="Helical" evidence="7">
    <location>
        <begin position="80"/>
        <end position="100"/>
    </location>
</feature>
<gene>
    <name evidence="9" type="ORF">E5161_16470</name>
</gene>
<protein>
    <submittedName>
        <fullName evidence="9">Sugar ABC transporter permease</fullName>
    </submittedName>
</protein>
<dbReference type="Gene3D" id="1.10.3720.10">
    <property type="entry name" value="MetI-like"/>
    <property type="match status" value="1"/>
</dbReference>
<dbReference type="OrthoDB" id="9809173at2"/>
<evidence type="ECO:0000256" key="1">
    <source>
        <dbReference type="ARBA" id="ARBA00004651"/>
    </source>
</evidence>
<keyword evidence="4 7" id="KW-0812">Transmembrane</keyword>
<keyword evidence="10" id="KW-1185">Reference proteome</keyword>
<feature type="transmembrane region" description="Helical" evidence="7">
    <location>
        <begin position="206"/>
        <end position="228"/>
    </location>
</feature>
<dbReference type="PANTHER" id="PTHR30193:SF37">
    <property type="entry name" value="INNER MEMBRANE ABC TRANSPORTER PERMEASE PROTEIN YCJO"/>
    <property type="match status" value="1"/>
</dbReference>
<dbReference type="AlphaFoldDB" id="A0A4U0F803"/>
<feature type="transmembrane region" description="Helical" evidence="7">
    <location>
        <begin position="162"/>
        <end position="185"/>
    </location>
</feature>
<feature type="domain" description="ABC transmembrane type-1" evidence="8">
    <location>
        <begin position="75"/>
        <end position="290"/>
    </location>
</feature>
<evidence type="ECO:0000256" key="2">
    <source>
        <dbReference type="ARBA" id="ARBA00022448"/>
    </source>
</evidence>
<dbReference type="Pfam" id="PF00528">
    <property type="entry name" value="BPD_transp_1"/>
    <property type="match status" value="1"/>
</dbReference>
<evidence type="ECO:0000259" key="8">
    <source>
        <dbReference type="PROSITE" id="PS50928"/>
    </source>
</evidence>
<dbReference type="RefSeq" id="WP_136778931.1">
    <property type="nucleotide sequence ID" value="NZ_SUPK01000008.1"/>
</dbReference>
<dbReference type="GO" id="GO:0005886">
    <property type="term" value="C:plasma membrane"/>
    <property type="evidence" value="ECO:0007669"/>
    <property type="project" value="UniProtKB-SubCell"/>
</dbReference>
<proteinExistence type="inferred from homology"/>
<dbReference type="PROSITE" id="PS50928">
    <property type="entry name" value="ABC_TM1"/>
    <property type="match status" value="1"/>
</dbReference>
<keyword evidence="5 7" id="KW-1133">Transmembrane helix</keyword>
<dbReference type="InterPro" id="IPR051393">
    <property type="entry name" value="ABC_transporter_permease"/>
</dbReference>
<keyword evidence="6 7" id="KW-0472">Membrane</keyword>
<dbReference type="GO" id="GO:0055085">
    <property type="term" value="P:transmembrane transport"/>
    <property type="evidence" value="ECO:0007669"/>
    <property type="project" value="InterPro"/>
</dbReference>
<feature type="transmembrane region" description="Helical" evidence="7">
    <location>
        <begin position="12"/>
        <end position="34"/>
    </location>
</feature>
<dbReference type="Proteomes" id="UP000309673">
    <property type="component" value="Unassembled WGS sequence"/>
</dbReference>